<dbReference type="VEuPathDB" id="AmoebaDB:EHI5A_004350"/>
<dbReference type="GO" id="GO:0046403">
    <property type="term" value="F:polynucleotide 3'-phosphatase activity"/>
    <property type="evidence" value="ECO:0007669"/>
    <property type="project" value="TreeGrafter"/>
</dbReference>
<dbReference type="VEuPathDB" id="AmoebaDB:EHI7A_022860"/>
<comment type="caution">
    <text evidence="1">The sequence shown here is derived from an EMBL/GenBank/DDBJ whole genome shotgun (WGS) entry which is preliminary data.</text>
</comment>
<dbReference type="GO" id="GO:0046404">
    <property type="term" value="F:ATP-dependent polydeoxyribonucleotide 5'-hydroxyl-kinase activity"/>
    <property type="evidence" value="ECO:0007669"/>
    <property type="project" value="TreeGrafter"/>
</dbReference>
<dbReference type="InterPro" id="IPR036412">
    <property type="entry name" value="HAD-like_sf"/>
</dbReference>
<dbReference type="NCBIfam" id="TIGR01664">
    <property type="entry name" value="DNA-3'-Pase"/>
    <property type="match status" value="1"/>
</dbReference>
<dbReference type="GO" id="GO:0006281">
    <property type="term" value="P:DNA repair"/>
    <property type="evidence" value="ECO:0007669"/>
    <property type="project" value="TreeGrafter"/>
</dbReference>
<dbReference type="Gene3D" id="3.40.50.300">
    <property type="entry name" value="P-loop containing nucleotide triphosphate hydrolases"/>
    <property type="match status" value="1"/>
</dbReference>
<sequence length="388" mass="45455">MEFWKKYLNNKNEMYMIFSDPRCEAKSKIVSFDLDGTLVTTKTGKTFATSSEDWKWLNEKVIPTLQQEVERDAKIVIFTNQKGIMSRGEINTKKCDEFCQRIEHIIKQLAKYEIYVQLFVAISDNIYRKPLPGMWSLLEKNNQCIKIDKSKSYFIGDAAGRGDHWMKGKKKDFSCSDRKFAKNVGIKFNTPEEYFLGMKPCEFEWDDIDMNSFPLVSGRERLNLLKIQFKEGREIILFVGSPASGKTSFYEKYLKPKGYGWINMDTLGNKTKCMREAKKLIENESFVIDNSNPTIEGRQEFIELAKKNDIPIRCFYFECDKKLTNHLNTFRALTTNKNIPAIAINVYYKKFVQPRKEEGFTEIITIPFVVEEDYLLTNDTKQLLYYSY</sequence>
<dbReference type="InterPro" id="IPR006549">
    <property type="entry name" value="HAD-SF_hydro_IIIA"/>
</dbReference>
<protein>
    <submittedName>
        <fullName evidence="1">Polynucleotide kinase 3-phosphatase putative</fullName>
    </submittedName>
</protein>
<dbReference type="SUPFAM" id="SSF52540">
    <property type="entry name" value="P-loop containing nucleoside triphosphate hydrolases"/>
    <property type="match status" value="1"/>
</dbReference>
<dbReference type="InterPro" id="IPR027417">
    <property type="entry name" value="P-loop_NTPase"/>
</dbReference>
<dbReference type="VEuPathDB" id="AmoebaDB:KM1_052740"/>
<dbReference type="PROSITE" id="PS01228">
    <property type="entry name" value="COF_1"/>
    <property type="match status" value="1"/>
</dbReference>
<dbReference type="EMBL" id="BDEQ01000001">
    <property type="protein sequence ID" value="GAT91681.1"/>
    <property type="molecule type" value="Genomic_DNA"/>
</dbReference>
<keyword evidence="1" id="KW-0418">Kinase</keyword>
<dbReference type="InterPro" id="IPR013954">
    <property type="entry name" value="PNK3P"/>
</dbReference>
<organism evidence="1 2">
    <name type="scientific">Entamoeba histolytica</name>
    <dbReference type="NCBI Taxonomy" id="5759"/>
    <lineage>
        <taxon>Eukaryota</taxon>
        <taxon>Amoebozoa</taxon>
        <taxon>Evosea</taxon>
        <taxon>Archamoebae</taxon>
        <taxon>Mastigamoebida</taxon>
        <taxon>Entamoebidae</taxon>
        <taxon>Entamoeba</taxon>
    </lineage>
</organism>
<evidence type="ECO:0000313" key="1">
    <source>
        <dbReference type="EMBL" id="GAT91681.1"/>
    </source>
</evidence>
<dbReference type="Proteomes" id="UP000078387">
    <property type="component" value="Unassembled WGS sequence"/>
</dbReference>
<dbReference type="NCBIfam" id="TIGR01662">
    <property type="entry name" value="HAD-SF-IIIA"/>
    <property type="match status" value="1"/>
</dbReference>
<dbReference type="VEuPathDB" id="AmoebaDB:EHI8A_020350"/>
<dbReference type="GO" id="GO:0003690">
    <property type="term" value="F:double-stranded DNA binding"/>
    <property type="evidence" value="ECO:0007669"/>
    <property type="project" value="TreeGrafter"/>
</dbReference>
<dbReference type="VEuPathDB" id="AmoebaDB:EHI_148430"/>
<dbReference type="FunFam" id="3.40.50.1000:FF:000078">
    <property type="entry name" value="Bifunctional polynucleotide phosphatase/kinase"/>
    <property type="match status" value="1"/>
</dbReference>
<dbReference type="FunFam" id="3.40.50.300:FF:003140">
    <property type="entry name" value="Polynucleotide kinase 3-phosphatase putative"/>
    <property type="match status" value="1"/>
</dbReference>
<dbReference type="InterPro" id="IPR023214">
    <property type="entry name" value="HAD_sf"/>
</dbReference>
<dbReference type="PANTHER" id="PTHR12083:SF9">
    <property type="entry name" value="BIFUNCTIONAL POLYNUCLEOTIDE PHOSPHATASE_KINASE"/>
    <property type="match status" value="1"/>
</dbReference>
<dbReference type="PANTHER" id="PTHR12083">
    <property type="entry name" value="BIFUNCTIONAL POLYNUCLEOTIDE PHOSPHATASE/KINASE"/>
    <property type="match status" value="1"/>
</dbReference>
<dbReference type="Pfam" id="PF08645">
    <property type="entry name" value="PNK3P"/>
    <property type="match status" value="1"/>
</dbReference>
<keyword evidence="1" id="KW-0808">Transferase</keyword>
<dbReference type="Gene3D" id="3.40.50.1000">
    <property type="entry name" value="HAD superfamily/HAD-like"/>
    <property type="match status" value="1"/>
</dbReference>
<dbReference type="InterPro" id="IPR006551">
    <property type="entry name" value="Polynucleotide_phosphatase"/>
</dbReference>
<accession>A0A5K1VA26</accession>
<dbReference type="OMA" id="AADWKWW"/>
<name>A0A5K1VA26_ENTHI</name>
<gene>
    <name evidence="1" type="ORF">CL6EHI_148430</name>
</gene>
<reference evidence="1 2" key="1">
    <citation type="submission" date="2016-05" db="EMBL/GenBank/DDBJ databases">
        <title>First whole genome sequencing of Entamoeba histolytica HM1:IMSS-clone-6.</title>
        <authorList>
            <person name="Mukherjee Avik.K."/>
            <person name="Izumyama S."/>
            <person name="Nakada-Tsukui K."/>
            <person name="Nozaki T."/>
        </authorList>
    </citation>
    <scope>NUCLEOTIDE SEQUENCE [LARGE SCALE GENOMIC DNA]</scope>
    <source>
        <strain evidence="1 2">HM1:IMSS clone 6</strain>
    </source>
</reference>
<dbReference type="AlphaFoldDB" id="A0A5K1VA26"/>
<dbReference type="SUPFAM" id="SSF56784">
    <property type="entry name" value="HAD-like"/>
    <property type="match status" value="1"/>
</dbReference>
<evidence type="ECO:0000313" key="2">
    <source>
        <dbReference type="Proteomes" id="UP000078387"/>
    </source>
</evidence>
<proteinExistence type="predicted"/>